<keyword evidence="1" id="KW-0489">Methyltransferase</keyword>
<evidence type="ECO:0000256" key="3">
    <source>
        <dbReference type="SAM" id="Coils"/>
    </source>
</evidence>
<sequence>MASPTSPSEPPMRTIDPRPISSPSNVPYLPPPPLGPQSYHQPGSGQGLGLQLGPESQLPDHPGSMMSIPTVPGHTLTPMVPPAAVDVRNIKASAQFHLREYLSVKKKIRQGGDASTAVYELESRLRARAGMVLGDLGTLQAEVRALAKSAQGSRWSRILVGGTIAAFVPAVRKIFRRGSDEESRVSSNDTEYAFRKSKGLISNIKNAILGGGAFAKIAFFVFAILYVFQNEVTIRVARTLNKRLRKLKERVERGEDDISEADLRVRVPIMRRKRKASDQHRANPNVHGPSSGNARPGSLLIDSASKMSTWEARDRRFRGLYAKPADFKELSRLDPEFSAVCVPQPSFIGVQIMTDSPGSVKGRDLDFRDPKSVMQLTKTLLKLDFGIRIDLPDDRLCPPVPNRHNYILWLKDLLDTSSYDKPGQKLTGLDIGTGASCIYPLLGCAQRPWSFIATDIDPSSLAWAKSNVKLNDLSSRINVVSRNADSSLIPLDELGVPYIDFTMTNPPFYESEEEMLRSAKRKQRPPYTACTGSTTEMVTAGGELAFVRRIFAESMLLKERVQWYTAMLGFLSSLTEFIETLRGANIQNYAVTEFLQGNRTRRWAIAWSFRPLRPAQSAARGTKAALSRNILPCASEAEVLAMDPSDAIGEFASTISAAVGALDLMSWEWDKEAYEGIGRAPDKVWARAWRRRKKREQEVTGGHDTSITSISEMKSDNIFGFKVWIRVSVKQVSVGCRWLEGFDAAAFESFQGFLKATAKTAAGMPRMQTAA</sequence>
<organism evidence="6 7">
    <name type="scientific">Epichloe bromicola</name>
    <dbReference type="NCBI Taxonomy" id="79588"/>
    <lineage>
        <taxon>Eukaryota</taxon>
        <taxon>Fungi</taxon>
        <taxon>Dikarya</taxon>
        <taxon>Ascomycota</taxon>
        <taxon>Pezizomycotina</taxon>
        <taxon>Sordariomycetes</taxon>
        <taxon>Hypocreomycetidae</taxon>
        <taxon>Hypocreales</taxon>
        <taxon>Clavicipitaceae</taxon>
        <taxon>Epichloe</taxon>
    </lineage>
</organism>
<dbReference type="Proteomes" id="UP001562357">
    <property type="component" value="Unassembled WGS sequence"/>
</dbReference>
<feature type="region of interest" description="Disordered" evidence="4">
    <location>
        <begin position="1"/>
        <end position="67"/>
    </location>
</feature>
<evidence type="ECO:0000256" key="4">
    <source>
        <dbReference type="SAM" id="MobiDB-lite"/>
    </source>
</evidence>
<keyword evidence="2" id="KW-0808">Transferase</keyword>
<keyword evidence="5" id="KW-0472">Membrane</keyword>
<comment type="caution">
    <text evidence="6">The sequence shown here is derived from an EMBL/GenBank/DDBJ whole genome shotgun (WGS) entry which is preliminary data.</text>
</comment>
<keyword evidence="5" id="KW-1133">Transmembrane helix</keyword>
<evidence type="ECO:0000256" key="5">
    <source>
        <dbReference type="SAM" id="Phobius"/>
    </source>
</evidence>
<dbReference type="Gene3D" id="3.40.50.150">
    <property type="entry name" value="Vaccinia Virus protein VP39"/>
    <property type="match status" value="1"/>
</dbReference>
<gene>
    <name evidence="6" type="primary">g1413</name>
    <name evidence="6" type="ORF">EsDP_00001413</name>
</gene>
<keyword evidence="5" id="KW-0812">Transmembrane</keyword>
<accession>A0ABQ0CHR6</accession>
<evidence type="ECO:0000256" key="2">
    <source>
        <dbReference type="ARBA" id="ARBA00022679"/>
    </source>
</evidence>
<keyword evidence="7" id="KW-1185">Reference proteome</keyword>
<protein>
    <submittedName>
        <fullName evidence="6">Uncharacterized protein</fullName>
    </submittedName>
</protein>
<evidence type="ECO:0000256" key="1">
    <source>
        <dbReference type="ARBA" id="ARBA00022603"/>
    </source>
</evidence>
<dbReference type="InterPro" id="IPR010286">
    <property type="entry name" value="METTL16/RlmF"/>
</dbReference>
<dbReference type="EMBL" id="BAAFGZ010000031">
    <property type="protein sequence ID" value="GAB0132993.1"/>
    <property type="molecule type" value="Genomic_DNA"/>
</dbReference>
<feature type="coiled-coil region" evidence="3">
    <location>
        <begin position="237"/>
        <end position="264"/>
    </location>
</feature>
<feature type="transmembrane region" description="Helical" evidence="5">
    <location>
        <begin position="207"/>
        <end position="228"/>
    </location>
</feature>
<name>A0ABQ0CHR6_9HYPO</name>
<feature type="region of interest" description="Disordered" evidence="4">
    <location>
        <begin position="273"/>
        <end position="298"/>
    </location>
</feature>
<reference evidence="7" key="1">
    <citation type="submission" date="2024-06" db="EMBL/GenBank/DDBJ databases">
        <title>Draft Genome Sequences of Epichloe bromicola Strains Isolated from Elymus ciliaris.</title>
        <authorList>
            <consortium name="Epichloe bromicola genome sequencing consortium"/>
            <person name="Miura A."/>
            <person name="Imano S."/>
            <person name="Ashida A."/>
            <person name="Sato I."/>
            <person name="Chiba S."/>
            <person name="Tanaka A."/>
            <person name="Camagna M."/>
            <person name="Takemoto D."/>
        </authorList>
    </citation>
    <scope>NUCLEOTIDE SEQUENCE [LARGE SCALE GENOMIC DNA]</scope>
    <source>
        <strain evidence="7">DP</strain>
    </source>
</reference>
<dbReference type="PANTHER" id="PTHR13393:SF0">
    <property type="entry name" value="RNA N6-ADENOSINE-METHYLTRANSFERASE METTL16"/>
    <property type="match status" value="1"/>
</dbReference>
<dbReference type="SUPFAM" id="SSF53335">
    <property type="entry name" value="S-adenosyl-L-methionine-dependent methyltransferases"/>
    <property type="match status" value="1"/>
</dbReference>
<evidence type="ECO:0000313" key="7">
    <source>
        <dbReference type="Proteomes" id="UP001562357"/>
    </source>
</evidence>
<evidence type="ECO:0000313" key="6">
    <source>
        <dbReference type="EMBL" id="GAB0132993.1"/>
    </source>
</evidence>
<dbReference type="Pfam" id="PF05971">
    <property type="entry name" value="Methyltransf_10"/>
    <property type="match status" value="1"/>
</dbReference>
<keyword evidence="3" id="KW-0175">Coiled coil</keyword>
<dbReference type="PANTHER" id="PTHR13393">
    <property type="entry name" value="SAM-DEPENDENT METHYLTRANSFERASE"/>
    <property type="match status" value="1"/>
</dbReference>
<proteinExistence type="predicted"/>
<dbReference type="InterPro" id="IPR029063">
    <property type="entry name" value="SAM-dependent_MTases_sf"/>
</dbReference>